<keyword evidence="1" id="KW-1133">Transmembrane helix</keyword>
<keyword evidence="1" id="KW-0472">Membrane</keyword>
<accession>A0ABN6J297</accession>
<sequence>MNKLYKYIVIIVMIVLAIVQVFYIIKIDKGKNIKVYNNAQKIIYNHKTLKEFNEELNCLKEKTILSANEINEKWYVKIKIEGNKEELLNEISKLENYNISDYIINKNKDENSIVLEISVKDVV</sequence>
<evidence type="ECO:0000313" key="2">
    <source>
        <dbReference type="EMBL" id="BCZ46892.1"/>
    </source>
</evidence>
<gene>
    <name evidence="2" type="ORF">psyc5s11_29590</name>
</gene>
<keyword evidence="1" id="KW-0812">Transmembrane</keyword>
<keyword evidence="3" id="KW-1185">Reference proteome</keyword>
<feature type="transmembrane region" description="Helical" evidence="1">
    <location>
        <begin position="6"/>
        <end position="25"/>
    </location>
</feature>
<dbReference type="Proteomes" id="UP000824633">
    <property type="component" value="Chromosome"/>
</dbReference>
<dbReference type="RefSeq" id="WP_224033290.1">
    <property type="nucleotide sequence ID" value="NZ_AP024849.1"/>
</dbReference>
<dbReference type="EMBL" id="AP024849">
    <property type="protein sequence ID" value="BCZ46892.1"/>
    <property type="molecule type" value="Genomic_DNA"/>
</dbReference>
<evidence type="ECO:0000313" key="3">
    <source>
        <dbReference type="Proteomes" id="UP000824633"/>
    </source>
</evidence>
<name>A0ABN6J297_9CLOT</name>
<reference evidence="3" key="1">
    <citation type="submission" date="2021-07" db="EMBL/GenBank/DDBJ databases">
        <title>Complete genome sequencing of a Clostridium isolate.</title>
        <authorList>
            <person name="Ueki A."/>
            <person name="Tonouchi A."/>
        </authorList>
    </citation>
    <scope>NUCLEOTIDE SEQUENCE [LARGE SCALE GENOMIC DNA]</scope>
    <source>
        <strain evidence="3">C5S11</strain>
    </source>
</reference>
<proteinExistence type="predicted"/>
<protein>
    <submittedName>
        <fullName evidence="2">Uncharacterized protein</fullName>
    </submittedName>
</protein>
<evidence type="ECO:0000256" key="1">
    <source>
        <dbReference type="SAM" id="Phobius"/>
    </source>
</evidence>
<organism evidence="2 3">
    <name type="scientific">Clostridium gelidum</name>
    <dbReference type="NCBI Taxonomy" id="704125"/>
    <lineage>
        <taxon>Bacteria</taxon>
        <taxon>Bacillati</taxon>
        <taxon>Bacillota</taxon>
        <taxon>Clostridia</taxon>
        <taxon>Eubacteriales</taxon>
        <taxon>Clostridiaceae</taxon>
        <taxon>Clostridium</taxon>
    </lineage>
</organism>